<feature type="transmembrane region" description="Helical" evidence="1">
    <location>
        <begin position="312"/>
        <end position="332"/>
    </location>
</feature>
<reference evidence="2" key="1">
    <citation type="submission" date="2016-10" db="EMBL/GenBank/DDBJ databases">
        <title>Draft Genome Sequence of Nocardioides luteus Strain BAFB, an Alkane-Degrading Bacterium Isolated from JP-7 Polluted Soil.</title>
        <authorList>
            <person name="Brown L."/>
            <person name="Ruiz O.N."/>
            <person name="Gunasekera T."/>
        </authorList>
    </citation>
    <scope>NUCLEOTIDE SEQUENCE [LARGE SCALE GENOMIC DNA]</scope>
    <source>
        <strain evidence="2">BAFB</strain>
    </source>
</reference>
<dbReference type="InterPro" id="IPR011701">
    <property type="entry name" value="MFS"/>
</dbReference>
<evidence type="ECO:0008006" key="4">
    <source>
        <dbReference type="Google" id="ProtNLM"/>
    </source>
</evidence>
<feature type="transmembrane region" description="Helical" evidence="1">
    <location>
        <begin position="117"/>
        <end position="139"/>
    </location>
</feature>
<feature type="transmembrane region" description="Helical" evidence="1">
    <location>
        <begin position="287"/>
        <end position="306"/>
    </location>
</feature>
<sequence length="407" mass="41501">MSGILEAVTSRLQSRPESPTSSSAVRSTVWLLVAVLLVAVNLRGGITSLGALLDGLDGLSAGTRSFLTTLPVLCFAVVGATGMTLARRLGVHRGIGVALGLLVAGLLVRVIGDPWVLLAGTFVACAGIALANVLLPAVVKEGFPHRVGAVTGAYSAVMSLGAAVSAGVTVPIAEAAGSWRVGLGVWALLAVLALLAWVPHLREHGRRRDGGSRVSLWREPVAWAVTVVFGTQSLFAYVVMSWLPSIYADAGFGHAMAGLLLAVSILVGVPVFFLAPSLAIRASSQGHLIAVLTALLAIGFAGLWFAPVAGAWLWAVLVGIGGAVFPVALTLFSIRTATTAGTTALSSMAQSIGYLLAAGGPFLVGLLRDSTGSWSVPIALLLGIAVIQICAGYVAGRPVVIGDPAED</sequence>
<feature type="transmembrane region" description="Helical" evidence="1">
    <location>
        <begin position="151"/>
        <end position="173"/>
    </location>
</feature>
<dbReference type="PANTHER" id="PTHR23523:SF2">
    <property type="entry name" value="2-NITROIMIDAZOLE TRANSPORTER"/>
    <property type="match status" value="1"/>
</dbReference>
<feature type="transmembrane region" description="Helical" evidence="1">
    <location>
        <begin position="29"/>
        <end position="53"/>
    </location>
</feature>
<protein>
    <recommendedName>
        <fullName evidence="4">MFS transporter</fullName>
    </recommendedName>
</protein>
<dbReference type="InterPro" id="IPR052524">
    <property type="entry name" value="MFS_Cyanate_Porter"/>
</dbReference>
<gene>
    <name evidence="2" type="ORF">UG56_007560</name>
</gene>
<feature type="transmembrane region" description="Helical" evidence="1">
    <location>
        <begin position="221"/>
        <end position="243"/>
    </location>
</feature>
<feature type="transmembrane region" description="Helical" evidence="1">
    <location>
        <begin position="93"/>
        <end position="111"/>
    </location>
</feature>
<keyword evidence="1" id="KW-0812">Transmembrane</keyword>
<dbReference type="Pfam" id="PF07690">
    <property type="entry name" value="MFS_1"/>
    <property type="match status" value="1"/>
</dbReference>
<keyword evidence="1" id="KW-0472">Membrane</keyword>
<accession>A0A1J4N7N2</accession>
<feature type="transmembrane region" description="Helical" evidence="1">
    <location>
        <begin position="255"/>
        <end position="275"/>
    </location>
</feature>
<keyword evidence="1" id="KW-1133">Transmembrane helix</keyword>
<dbReference type="Proteomes" id="UP000033772">
    <property type="component" value="Unassembled WGS sequence"/>
</dbReference>
<dbReference type="InterPro" id="IPR036259">
    <property type="entry name" value="MFS_trans_sf"/>
</dbReference>
<dbReference type="SUPFAM" id="SSF103473">
    <property type="entry name" value="MFS general substrate transporter"/>
    <property type="match status" value="1"/>
</dbReference>
<comment type="caution">
    <text evidence="2">The sequence shown here is derived from an EMBL/GenBank/DDBJ whole genome shotgun (WGS) entry which is preliminary data.</text>
</comment>
<feature type="transmembrane region" description="Helical" evidence="1">
    <location>
        <begin position="65"/>
        <end position="86"/>
    </location>
</feature>
<feature type="transmembrane region" description="Helical" evidence="1">
    <location>
        <begin position="179"/>
        <end position="200"/>
    </location>
</feature>
<name>A0A1J4N7N2_9ACTN</name>
<dbReference type="OrthoDB" id="5317164at2"/>
<evidence type="ECO:0000313" key="3">
    <source>
        <dbReference type="Proteomes" id="UP000033772"/>
    </source>
</evidence>
<dbReference type="EMBL" id="JZDQ02000008">
    <property type="protein sequence ID" value="OIJ27531.1"/>
    <property type="molecule type" value="Genomic_DNA"/>
</dbReference>
<organism evidence="2 3">
    <name type="scientific">Nocardioides luteus</name>
    <dbReference type="NCBI Taxonomy" id="1844"/>
    <lineage>
        <taxon>Bacteria</taxon>
        <taxon>Bacillati</taxon>
        <taxon>Actinomycetota</taxon>
        <taxon>Actinomycetes</taxon>
        <taxon>Propionibacteriales</taxon>
        <taxon>Nocardioidaceae</taxon>
        <taxon>Nocardioides</taxon>
    </lineage>
</organism>
<evidence type="ECO:0000256" key="1">
    <source>
        <dbReference type="SAM" id="Phobius"/>
    </source>
</evidence>
<feature type="transmembrane region" description="Helical" evidence="1">
    <location>
        <begin position="376"/>
        <end position="395"/>
    </location>
</feature>
<feature type="transmembrane region" description="Helical" evidence="1">
    <location>
        <begin position="344"/>
        <end position="364"/>
    </location>
</feature>
<dbReference type="STRING" id="1844.UG56_007560"/>
<proteinExistence type="predicted"/>
<dbReference type="Gene3D" id="1.20.1250.20">
    <property type="entry name" value="MFS general substrate transporter like domains"/>
    <property type="match status" value="1"/>
</dbReference>
<dbReference type="PANTHER" id="PTHR23523">
    <property type="match status" value="1"/>
</dbReference>
<evidence type="ECO:0000313" key="2">
    <source>
        <dbReference type="EMBL" id="OIJ27531.1"/>
    </source>
</evidence>
<dbReference type="GO" id="GO:0022857">
    <property type="term" value="F:transmembrane transporter activity"/>
    <property type="evidence" value="ECO:0007669"/>
    <property type="project" value="InterPro"/>
</dbReference>
<dbReference type="AlphaFoldDB" id="A0A1J4N7N2"/>
<keyword evidence="3" id="KW-1185">Reference proteome</keyword>